<dbReference type="VEuPathDB" id="VectorBase:RSAN_054277"/>
<proteinExistence type="predicted"/>
<evidence type="ECO:0000313" key="1">
    <source>
        <dbReference type="EMBL" id="KAH7944644.1"/>
    </source>
</evidence>
<accession>A0A9D4PKS0</accession>
<gene>
    <name evidence="1" type="ORF">HPB52_022970</name>
</gene>
<dbReference type="Proteomes" id="UP000821837">
    <property type="component" value="Unassembled WGS sequence"/>
</dbReference>
<name>A0A9D4PKS0_RHISA</name>
<protein>
    <submittedName>
        <fullName evidence="1">Uncharacterized protein</fullName>
    </submittedName>
</protein>
<comment type="caution">
    <text evidence="1">The sequence shown here is derived from an EMBL/GenBank/DDBJ whole genome shotgun (WGS) entry which is preliminary data.</text>
</comment>
<dbReference type="AlphaFoldDB" id="A0A9D4PKS0"/>
<reference evidence="1" key="1">
    <citation type="journal article" date="2020" name="Cell">
        <title>Large-Scale Comparative Analyses of Tick Genomes Elucidate Their Genetic Diversity and Vector Capacities.</title>
        <authorList>
            <consortium name="Tick Genome and Microbiome Consortium (TIGMIC)"/>
            <person name="Jia N."/>
            <person name="Wang J."/>
            <person name="Shi W."/>
            <person name="Du L."/>
            <person name="Sun Y."/>
            <person name="Zhan W."/>
            <person name="Jiang J.F."/>
            <person name="Wang Q."/>
            <person name="Zhang B."/>
            <person name="Ji P."/>
            <person name="Bell-Sakyi L."/>
            <person name="Cui X.M."/>
            <person name="Yuan T.T."/>
            <person name="Jiang B.G."/>
            <person name="Yang W.F."/>
            <person name="Lam T.T."/>
            <person name="Chang Q.C."/>
            <person name="Ding S.J."/>
            <person name="Wang X.J."/>
            <person name="Zhu J.G."/>
            <person name="Ruan X.D."/>
            <person name="Zhao L."/>
            <person name="Wei J.T."/>
            <person name="Ye R.Z."/>
            <person name="Que T.C."/>
            <person name="Du C.H."/>
            <person name="Zhou Y.H."/>
            <person name="Cheng J.X."/>
            <person name="Dai P.F."/>
            <person name="Guo W.B."/>
            <person name="Han X.H."/>
            <person name="Huang E.J."/>
            <person name="Li L.F."/>
            <person name="Wei W."/>
            <person name="Gao Y.C."/>
            <person name="Liu J.Z."/>
            <person name="Shao H.Z."/>
            <person name="Wang X."/>
            <person name="Wang C.C."/>
            <person name="Yang T.C."/>
            <person name="Huo Q.B."/>
            <person name="Li W."/>
            <person name="Chen H.Y."/>
            <person name="Chen S.E."/>
            <person name="Zhou L.G."/>
            <person name="Ni X.B."/>
            <person name="Tian J.H."/>
            <person name="Sheng Y."/>
            <person name="Liu T."/>
            <person name="Pan Y.S."/>
            <person name="Xia L.Y."/>
            <person name="Li J."/>
            <person name="Zhao F."/>
            <person name="Cao W.C."/>
        </authorList>
    </citation>
    <scope>NUCLEOTIDE SEQUENCE</scope>
    <source>
        <strain evidence="1">Rsan-2018</strain>
    </source>
</reference>
<keyword evidence="2" id="KW-1185">Reference proteome</keyword>
<organism evidence="1 2">
    <name type="scientific">Rhipicephalus sanguineus</name>
    <name type="common">Brown dog tick</name>
    <name type="synonym">Ixodes sanguineus</name>
    <dbReference type="NCBI Taxonomy" id="34632"/>
    <lineage>
        <taxon>Eukaryota</taxon>
        <taxon>Metazoa</taxon>
        <taxon>Ecdysozoa</taxon>
        <taxon>Arthropoda</taxon>
        <taxon>Chelicerata</taxon>
        <taxon>Arachnida</taxon>
        <taxon>Acari</taxon>
        <taxon>Parasitiformes</taxon>
        <taxon>Ixodida</taxon>
        <taxon>Ixodoidea</taxon>
        <taxon>Ixodidae</taxon>
        <taxon>Rhipicephalinae</taxon>
        <taxon>Rhipicephalus</taxon>
        <taxon>Rhipicephalus</taxon>
    </lineage>
</organism>
<dbReference type="EMBL" id="JABSTV010001253">
    <property type="protein sequence ID" value="KAH7944644.1"/>
    <property type="molecule type" value="Genomic_DNA"/>
</dbReference>
<evidence type="ECO:0000313" key="2">
    <source>
        <dbReference type="Proteomes" id="UP000821837"/>
    </source>
</evidence>
<sequence>MIYKTVFWQGLVNKSNAFTCLKYLESSPLYKHLGITIDWNLLGKYDDENHVPNEKDDLIEAALNFTDLIDSMQVSVRLNSLSFTIIYDDSRYGLVDQTHCVHMAPGEGERPICLLFDEYAEEWDFPHIYLCVHCRITAPHPTAFMKASIEIRRKTGEAFTHNTCSSWH</sequence>
<reference evidence="1" key="2">
    <citation type="submission" date="2021-09" db="EMBL/GenBank/DDBJ databases">
        <authorList>
            <person name="Jia N."/>
            <person name="Wang J."/>
            <person name="Shi W."/>
            <person name="Du L."/>
            <person name="Sun Y."/>
            <person name="Zhan W."/>
            <person name="Jiang J."/>
            <person name="Wang Q."/>
            <person name="Zhang B."/>
            <person name="Ji P."/>
            <person name="Sakyi L.B."/>
            <person name="Cui X."/>
            <person name="Yuan T."/>
            <person name="Jiang B."/>
            <person name="Yang W."/>
            <person name="Lam T.T.-Y."/>
            <person name="Chang Q."/>
            <person name="Ding S."/>
            <person name="Wang X."/>
            <person name="Zhu J."/>
            <person name="Ruan X."/>
            <person name="Zhao L."/>
            <person name="Wei J."/>
            <person name="Que T."/>
            <person name="Du C."/>
            <person name="Cheng J."/>
            <person name="Dai P."/>
            <person name="Han X."/>
            <person name="Huang E."/>
            <person name="Gao Y."/>
            <person name="Liu J."/>
            <person name="Shao H."/>
            <person name="Ye R."/>
            <person name="Li L."/>
            <person name="Wei W."/>
            <person name="Wang X."/>
            <person name="Wang C."/>
            <person name="Huo Q."/>
            <person name="Li W."/>
            <person name="Guo W."/>
            <person name="Chen H."/>
            <person name="Chen S."/>
            <person name="Zhou L."/>
            <person name="Zhou L."/>
            <person name="Ni X."/>
            <person name="Tian J."/>
            <person name="Zhou Y."/>
            <person name="Sheng Y."/>
            <person name="Liu T."/>
            <person name="Pan Y."/>
            <person name="Xia L."/>
            <person name="Li J."/>
            <person name="Zhao F."/>
            <person name="Cao W."/>
        </authorList>
    </citation>
    <scope>NUCLEOTIDE SEQUENCE</scope>
    <source>
        <strain evidence="1">Rsan-2018</strain>
        <tissue evidence="1">Larvae</tissue>
    </source>
</reference>